<keyword evidence="3" id="KW-1185">Reference proteome</keyword>
<protein>
    <submittedName>
        <fullName evidence="2">Uncharacterized protein</fullName>
    </submittedName>
</protein>
<reference evidence="3" key="1">
    <citation type="journal article" date="2019" name="Int. J. Syst. Evol. Microbiol.">
        <title>The Global Catalogue of Microorganisms (GCM) 10K type strain sequencing project: providing services to taxonomists for standard genome sequencing and annotation.</title>
        <authorList>
            <consortium name="The Broad Institute Genomics Platform"/>
            <consortium name="The Broad Institute Genome Sequencing Center for Infectious Disease"/>
            <person name="Wu L."/>
            <person name="Ma J."/>
        </authorList>
    </citation>
    <scope>NUCLEOTIDE SEQUENCE [LARGE SCALE GENOMIC DNA]</scope>
    <source>
        <strain evidence="3">CGMCC 1.15288</strain>
    </source>
</reference>
<sequence length="66" mass="8138">MSSVHEPRSETPRKNRTFLIFIITYFFVKYYYQLRGFRWHVNTYAIYQFLFELAKTVQKNTFSGEK</sequence>
<organism evidence="2 3">
    <name type="scientific">Dyadobacter endophyticus</name>
    <dbReference type="NCBI Taxonomy" id="1749036"/>
    <lineage>
        <taxon>Bacteria</taxon>
        <taxon>Pseudomonadati</taxon>
        <taxon>Bacteroidota</taxon>
        <taxon>Cytophagia</taxon>
        <taxon>Cytophagales</taxon>
        <taxon>Spirosomataceae</taxon>
        <taxon>Dyadobacter</taxon>
    </lineage>
</organism>
<accession>A0ABQ1Z3Y0</accession>
<keyword evidence="1" id="KW-1133">Transmembrane helix</keyword>
<proteinExistence type="predicted"/>
<feature type="transmembrane region" description="Helical" evidence="1">
    <location>
        <begin position="15"/>
        <end position="32"/>
    </location>
</feature>
<comment type="caution">
    <text evidence="2">The sequence shown here is derived from an EMBL/GenBank/DDBJ whole genome shotgun (WGS) entry which is preliminary data.</text>
</comment>
<evidence type="ECO:0000256" key="1">
    <source>
        <dbReference type="SAM" id="Phobius"/>
    </source>
</evidence>
<dbReference type="EMBL" id="BMIA01000004">
    <property type="protein sequence ID" value="GGH48316.1"/>
    <property type="molecule type" value="Genomic_DNA"/>
</dbReference>
<keyword evidence="1" id="KW-0472">Membrane</keyword>
<evidence type="ECO:0000313" key="3">
    <source>
        <dbReference type="Proteomes" id="UP000600214"/>
    </source>
</evidence>
<name>A0ABQ1Z3Y0_9BACT</name>
<gene>
    <name evidence="2" type="ORF">GCM10007423_49410</name>
</gene>
<evidence type="ECO:0000313" key="2">
    <source>
        <dbReference type="EMBL" id="GGH48316.1"/>
    </source>
</evidence>
<dbReference type="Proteomes" id="UP000600214">
    <property type="component" value="Unassembled WGS sequence"/>
</dbReference>
<keyword evidence="1" id="KW-0812">Transmembrane</keyword>